<reference evidence="2 3" key="1">
    <citation type="submission" date="2015-08" db="EMBL/GenBank/DDBJ databases">
        <title>Genome sequencing of Penicillium nordicum.</title>
        <authorList>
            <person name="Nguyen H.D."/>
            <person name="Seifert K.A."/>
        </authorList>
    </citation>
    <scope>NUCLEOTIDE SEQUENCE [LARGE SCALE GENOMIC DNA]</scope>
    <source>
        <strain evidence="2 3">DAOMC 185683</strain>
    </source>
</reference>
<gene>
    <name evidence="2" type="ORF">ACN38_g4293</name>
</gene>
<comment type="caution">
    <text evidence="2">The sequence shown here is derived from an EMBL/GenBank/DDBJ whole genome shotgun (WGS) entry which is preliminary data.</text>
</comment>
<evidence type="ECO:0000256" key="1">
    <source>
        <dbReference type="SAM" id="MobiDB-lite"/>
    </source>
</evidence>
<evidence type="ECO:0000313" key="3">
    <source>
        <dbReference type="Proteomes" id="UP000037696"/>
    </source>
</evidence>
<name>A0A0N0RZ70_9EURO</name>
<sequence length="145" mass="16279">MPDRRAKRSEDIISAHNAIKRWILELGWQNASYVHEPARGPDNGLVGFWATDTQFRATYGSRFHRFQITSTPTSGHRSRRRGPGVPTNLIPFSGFGPTTGSSNGAQFYSVSKKRQSLSTKTERDSHEVAEEICYVVHGYSNNCSF</sequence>
<accession>A0A0N0RZ70</accession>
<proteinExistence type="predicted"/>
<keyword evidence="3" id="KW-1185">Reference proteome</keyword>
<dbReference type="OrthoDB" id="4368554at2759"/>
<dbReference type="EMBL" id="LHQQ01000055">
    <property type="protein sequence ID" value="KOS44753.1"/>
    <property type="molecule type" value="Genomic_DNA"/>
</dbReference>
<dbReference type="AlphaFoldDB" id="A0A0N0RZ70"/>
<protein>
    <submittedName>
        <fullName evidence="2">Uncharacterized protein</fullName>
    </submittedName>
</protein>
<evidence type="ECO:0000313" key="2">
    <source>
        <dbReference type="EMBL" id="KOS44753.1"/>
    </source>
</evidence>
<dbReference type="Proteomes" id="UP000037696">
    <property type="component" value="Unassembled WGS sequence"/>
</dbReference>
<feature type="region of interest" description="Disordered" evidence="1">
    <location>
        <begin position="69"/>
        <end position="88"/>
    </location>
</feature>
<organism evidence="2 3">
    <name type="scientific">Penicillium nordicum</name>
    <dbReference type="NCBI Taxonomy" id="229535"/>
    <lineage>
        <taxon>Eukaryota</taxon>
        <taxon>Fungi</taxon>
        <taxon>Dikarya</taxon>
        <taxon>Ascomycota</taxon>
        <taxon>Pezizomycotina</taxon>
        <taxon>Eurotiomycetes</taxon>
        <taxon>Eurotiomycetidae</taxon>
        <taxon>Eurotiales</taxon>
        <taxon>Aspergillaceae</taxon>
        <taxon>Penicillium</taxon>
    </lineage>
</organism>